<dbReference type="CDD" id="cd01384">
    <property type="entry name" value="MYSc_Myo11"/>
    <property type="match status" value="1"/>
</dbReference>
<evidence type="ECO:0000256" key="4">
    <source>
        <dbReference type="ARBA" id="ARBA00022860"/>
    </source>
</evidence>
<comment type="similarity">
    <text evidence="9">Belongs to the TRAFAC class myosin-kinesin ATPase superfamily. Myosin family.</text>
</comment>
<evidence type="ECO:0000259" key="13">
    <source>
        <dbReference type="PROSITE" id="PS51456"/>
    </source>
</evidence>
<keyword evidence="7 9" id="KW-0505">Motor protein</keyword>
<evidence type="ECO:0008006" key="17">
    <source>
        <dbReference type="Google" id="ProtNLM"/>
    </source>
</evidence>
<dbReference type="PROSITE" id="PS51126">
    <property type="entry name" value="DILUTE"/>
    <property type="match status" value="1"/>
</dbReference>
<feature type="compositionally biased region" description="Basic and acidic residues" evidence="11">
    <location>
        <begin position="1252"/>
        <end position="1264"/>
    </location>
</feature>
<feature type="region of interest" description="Disordered" evidence="11">
    <location>
        <begin position="1203"/>
        <end position="1277"/>
    </location>
</feature>
<dbReference type="SMART" id="SM00242">
    <property type="entry name" value="MYSc"/>
    <property type="match status" value="1"/>
</dbReference>
<evidence type="ECO:0000256" key="11">
    <source>
        <dbReference type="SAM" id="MobiDB-lite"/>
    </source>
</evidence>
<dbReference type="Gene3D" id="1.20.5.190">
    <property type="match status" value="1"/>
</dbReference>
<evidence type="ECO:0000256" key="9">
    <source>
        <dbReference type="PROSITE-ProRule" id="PRU00782"/>
    </source>
</evidence>
<evidence type="ECO:0000256" key="8">
    <source>
        <dbReference type="ARBA" id="ARBA00023203"/>
    </source>
</evidence>
<dbReference type="Gene3D" id="1.20.120.720">
    <property type="entry name" value="Myosin VI head, motor domain, U50 subdomain"/>
    <property type="match status" value="1"/>
</dbReference>
<dbReference type="InterPro" id="IPR027417">
    <property type="entry name" value="P-loop_NTPase"/>
</dbReference>
<feature type="domain" description="Myosin motor" evidence="13">
    <location>
        <begin position="56"/>
        <end position="703"/>
    </location>
</feature>
<evidence type="ECO:0000313" key="16">
    <source>
        <dbReference type="Proteomes" id="UP000266723"/>
    </source>
</evidence>
<keyword evidence="5 10" id="KW-0175">Coiled coil</keyword>
<feature type="region of interest" description="Actin-binding" evidence="9">
    <location>
        <begin position="556"/>
        <end position="578"/>
    </location>
</feature>
<dbReference type="Pfam" id="PF02736">
    <property type="entry name" value="Myosin_N"/>
    <property type="match status" value="1"/>
</dbReference>
<accession>A0ABQ7CEY5</accession>
<evidence type="ECO:0000256" key="5">
    <source>
        <dbReference type="ARBA" id="ARBA00023054"/>
    </source>
</evidence>
<feature type="domain" description="Myosin N-terminal SH3-like" evidence="14">
    <location>
        <begin position="3"/>
        <end position="51"/>
    </location>
</feature>
<evidence type="ECO:0000313" key="15">
    <source>
        <dbReference type="EMBL" id="KAF3550147.1"/>
    </source>
</evidence>
<feature type="binding site" evidence="9">
    <location>
        <begin position="150"/>
        <end position="157"/>
    </location>
    <ligand>
        <name>ATP</name>
        <dbReference type="ChEBI" id="CHEBI:30616"/>
    </ligand>
</feature>
<evidence type="ECO:0000256" key="1">
    <source>
        <dbReference type="ARBA" id="ARBA00022737"/>
    </source>
</evidence>
<dbReference type="PROSITE" id="PS51844">
    <property type="entry name" value="SH3_LIKE"/>
    <property type="match status" value="1"/>
</dbReference>
<dbReference type="EMBL" id="QGKV02000832">
    <property type="protein sequence ID" value="KAF3550147.1"/>
    <property type="molecule type" value="Genomic_DNA"/>
</dbReference>
<keyword evidence="6 9" id="KW-0518">Myosin</keyword>
<feature type="region of interest" description="Disordered" evidence="11">
    <location>
        <begin position="1118"/>
        <end position="1137"/>
    </location>
</feature>
<evidence type="ECO:0000259" key="12">
    <source>
        <dbReference type="PROSITE" id="PS51126"/>
    </source>
</evidence>
<feature type="coiled-coil region" evidence="10">
    <location>
        <begin position="909"/>
        <end position="936"/>
    </location>
</feature>
<dbReference type="Pfam" id="PF00063">
    <property type="entry name" value="Myosin_head"/>
    <property type="match status" value="2"/>
</dbReference>
<dbReference type="InterPro" id="IPR001609">
    <property type="entry name" value="Myosin_head_motor_dom-like"/>
</dbReference>
<feature type="compositionally biased region" description="Basic and acidic residues" evidence="11">
    <location>
        <begin position="793"/>
        <end position="802"/>
    </location>
</feature>
<dbReference type="InterPro" id="IPR002710">
    <property type="entry name" value="Dilute_dom"/>
</dbReference>
<feature type="region of interest" description="Disordered" evidence="11">
    <location>
        <begin position="779"/>
        <end position="802"/>
    </location>
</feature>
<evidence type="ECO:0000256" key="2">
    <source>
        <dbReference type="ARBA" id="ARBA00022741"/>
    </source>
</evidence>
<keyword evidence="16" id="KW-1185">Reference proteome</keyword>
<dbReference type="PANTHER" id="PTHR13140:SF797">
    <property type="entry name" value="MYOSIN-10"/>
    <property type="match status" value="1"/>
</dbReference>
<dbReference type="PROSITE" id="PS51456">
    <property type="entry name" value="MYOSIN_MOTOR"/>
    <property type="match status" value="1"/>
</dbReference>
<evidence type="ECO:0000259" key="14">
    <source>
        <dbReference type="PROSITE" id="PS51844"/>
    </source>
</evidence>
<evidence type="ECO:0000256" key="7">
    <source>
        <dbReference type="ARBA" id="ARBA00023175"/>
    </source>
</evidence>
<dbReference type="PRINTS" id="PR00193">
    <property type="entry name" value="MYOSINHEAVY"/>
</dbReference>
<dbReference type="Gene3D" id="1.10.10.820">
    <property type="match status" value="1"/>
</dbReference>
<dbReference type="Proteomes" id="UP000266723">
    <property type="component" value="Unassembled WGS sequence"/>
</dbReference>
<protein>
    <recommendedName>
        <fullName evidence="17">Myosin motor domain-containing protein</fullName>
    </recommendedName>
</protein>
<organism evidence="15 16">
    <name type="scientific">Brassica cretica</name>
    <name type="common">Mustard</name>
    <dbReference type="NCBI Taxonomy" id="69181"/>
    <lineage>
        <taxon>Eukaryota</taxon>
        <taxon>Viridiplantae</taxon>
        <taxon>Streptophyta</taxon>
        <taxon>Embryophyta</taxon>
        <taxon>Tracheophyta</taxon>
        <taxon>Spermatophyta</taxon>
        <taxon>Magnoliopsida</taxon>
        <taxon>eudicotyledons</taxon>
        <taxon>Gunneridae</taxon>
        <taxon>Pentapetalae</taxon>
        <taxon>rosids</taxon>
        <taxon>malvids</taxon>
        <taxon>Brassicales</taxon>
        <taxon>Brassicaceae</taxon>
        <taxon>Brassiceae</taxon>
        <taxon>Brassica</taxon>
    </lineage>
</organism>
<reference evidence="15 16" key="1">
    <citation type="journal article" date="2020" name="BMC Genomics">
        <title>Intraspecific diversification of the crop wild relative Brassica cretica Lam. using demographic model selection.</title>
        <authorList>
            <person name="Kioukis A."/>
            <person name="Michalopoulou V.A."/>
            <person name="Briers L."/>
            <person name="Pirintsos S."/>
            <person name="Studholme D.J."/>
            <person name="Pavlidis P."/>
            <person name="Sarris P.F."/>
        </authorList>
    </citation>
    <scope>NUCLEOTIDE SEQUENCE [LARGE SCALE GENOMIC DNA]</scope>
    <source>
        <strain evidence="16">cv. PFS-1207/04</strain>
    </source>
</reference>
<dbReference type="InterPro" id="IPR004009">
    <property type="entry name" value="SH3_Myosin"/>
</dbReference>
<gene>
    <name evidence="15" type="ORF">DY000_02001761</name>
</gene>
<dbReference type="InterPro" id="IPR036961">
    <property type="entry name" value="Kinesin_motor_dom_sf"/>
</dbReference>
<keyword evidence="8 9" id="KW-0009">Actin-binding</keyword>
<dbReference type="Gene3D" id="1.20.58.530">
    <property type="match status" value="1"/>
</dbReference>
<dbReference type="PANTHER" id="PTHR13140">
    <property type="entry name" value="MYOSIN"/>
    <property type="match status" value="1"/>
</dbReference>
<name>A0ABQ7CEY5_BRACR</name>
<feature type="compositionally biased region" description="Basic and acidic residues" evidence="11">
    <location>
        <begin position="1234"/>
        <end position="1245"/>
    </location>
</feature>
<keyword evidence="3 9" id="KW-0067">ATP-binding</keyword>
<proteinExistence type="inferred from homology"/>
<dbReference type="SUPFAM" id="SSF52540">
    <property type="entry name" value="P-loop containing nucleoside triphosphate hydrolases"/>
    <property type="match status" value="1"/>
</dbReference>
<evidence type="ECO:0000256" key="6">
    <source>
        <dbReference type="ARBA" id="ARBA00023123"/>
    </source>
</evidence>
<dbReference type="Gene3D" id="3.40.850.10">
    <property type="entry name" value="Kinesin motor domain"/>
    <property type="match status" value="1"/>
</dbReference>
<feature type="compositionally biased region" description="Polar residues" evidence="11">
    <location>
        <begin position="1214"/>
        <end position="1232"/>
    </location>
</feature>
<feature type="domain" description="Dilute" evidence="12">
    <location>
        <begin position="1077"/>
        <end position="1404"/>
    </location>
</feature>
<keyword evidence="1" id="KW-0677">Repeat</keyword>
<sequence>MAALGSLVWVEDTDDAWIDGEVVEANDDDVKVICQTKTVVAKVNAVYPKDPEFPELGVDDMTKLAYLHEPGVLLNLKARYNANEIYTYTGNILIAVNPFKRLPHLYGNDIMEQYKGSDFGELSPHPFAVADSAYRKMINEGVSQAILVSGESGAGKTESTKMLMQYLAFMGGKDQTEGRSVEQQVLESNPVLEAFGNAKTVKNNNSSFQDIERYKLGEPSTFHYLNQSNCYSLSALDDAKEYLATRKAMDVVGISSEEQDAIFRTVAAILHLGNIEFEKGEESDAAEPKDDKSRFHLKVAAELFMCDEKALEDSLCKRVMVTRGESITKSLDPGSAALSRDALAKIVYSKLFDWLVTKINNSIGQDPSSEYIIGVLDIYGFESFKTNSFEQFCINLTNEKLQQHFNQHVFKMEQEEYTKEEIDWSYIEFIDNQDVLDLIEKKPGGIIALIDEACMFPKSTHDTLAQKLYQTFNGHKRFTKPKLARTDFTICHYAGDVTYQTELFLDKNKDYVVREHQALMNSSDCSFVSSLFPKLRLESSNSSKFSSIGSQFKQQLQSLLETLNTTEPHYIRCVKPNNVLKPEIFENINVLHQLRCGGVLEAIRISCAGYPTRKPFSEFLTRFRILFPEAANKRRCLCRRRYLRMKKAAITTQCGWRVKVARRELRKLKMAAKETGALQETNTKLEKELKELTSILELEKQMRMELEEAKNQEVEELKAALSDMKLQLGETQETKSEEILKLQSALQDMQLEFEELAKDLEMTHDLAAENENLKELVSSLQRKTDESETNYEETGKQSEKQEVPVIDNDVIIKLEAENQQLKALVSSLEEKIDALDRKHDETSSHITEQLKESASSDYEIVSDLAAENERLKALVSSLEKEKEGAHMIKEESSTEDIDNEMTKKLAAENKELFDLVDLLEKKIVETEKKYEEASRLCEERLQKVVDTENKYEEASKLCEERLQQVSDMETEDKILRQQALAHSASRKMSPQMSFTGHPPMENGHHASLAPVPSRRFGTISFRRSRIEGQPHEYVDVLIKFVSQKVGFSHGKPVAAFTIYKCLIHWKVFEAEKTSIFDRMVPVFGSAIENPEDNDHLTYWLTNTSTLLFLLQRSLKNHSTSSASPRLPPQPTSFFGRMTQGFRSPSSGSLSGDVVQQVDAKVPALLFKQQLTAYVETIYGIVQENVKRELEPVLLSCIQGLKDSSNEPSSDDLPAQSSEQNSPAKSSEQNSLAKPSEDKIPPEKLPEGSSPEKPSEEDPHAKISEENTPAKPSADNAPEETWQGIIDLLNRLLGTLQKNYVPLFLAQKIFSQTFQGINVQVFNRICTLCKIDDDKDQNVSPDVISNLKLLITDEDEDSRSFSLDNDSSIPFAADEISNCMQEKEFTNVKAAVELADNPNFHFLKD</sequence>
<comment type="caution">
    <text evidence="15">The sequence shown here is derived from an EMBL/GenBank/DDBJ whole genome shotgun (WGS) entry which is preliminary data.</text>
</comment>
<feature type="region of interest" description="Disordered" evidence="11">
    <location>
        <begin position="986"/>
        <end position="1011"/>
    </location>
</feature>
<dbReference type="InterPro" id="IPR036018">
    <property type="entry name" value="MYSc_Myo11"/>
</dbReference>
<keyword evidence="2 9" id="KW-0547">Nucleotide-binding</keyword>
<evidence type="ECO:0000256" key="3">
    <source>
        <dbReference type="ARBA" id="ARBA00022840"/>
    </source>
</evidence>
<evidence type="ECO:0000256" key="10">
    <source>
        <dbReference type="SAM" id="Coils"/>
    </source>
</evidence>
<dbReference type="PROSITE" id="PS50096">
    <property type="entry name" value="IQ"/>
    <property type="match status" value="1"/>
</dbReference>
<keyword evidence="4" id="KW-0112">Calmodulin-binding</keyword>